<evidence type="ECO:0000313" key="1">
    <source>
        <dbReference type="EMBL" id="OLQ14653.1"/>
    </source>
</evidence>
<gene>
    <name evidence="1" type="ORF">AK812_SmicGene1196</name>
</gene>
<reference evidence="1 2" key="1">
    <citation type="submission" date="2016-02" db="EMBL/GenBank/DDBJ databases">
        <title>Genome analysis of coral dinoflagellate symbionts highlights evolutionary adaptations to a symbiotic lifestyle.</title>
        <authorList>
            <person name="Aranda M."/>
            <person name="Li Y."/>
            <person name="Liew Y.J."/>
            <person name="Baumgarten S."/>
            <person name="Simakov O."/>
            <person name="Wilson M."/>
            <person name="Piel J."/>
            <person name="Ashoor H."/>
            <person name="Bougouffa S."/>
            <person name="Bajic V.B."/>
            <person name="Ryu T."/>
            <person name="Ravasi T."/>
            <person name="Bayer T."/>
            <person name="Micklem G."/>
            <person name="Kim H."/>
            <person name="Bhak J."/>
            <person name="Lajeunesse T.C."/>
            <person name="Voolstra C.R."/>
        </authorList>
    </citation>
    <scope>NUCLEOTIDE SEQUENCE [LARGE SCALE GENOMIC DNA]</scope>
    <source>
        <strain evidence="1 2">CCMP2467</strain>
    </source>
</reference>
<keyword evidence="2" id="KW-1185">Reference proteome</keyword>
<organism evidence="1 2">
    <name type="scientific">Symbiodinium microadriaticum</name>
    <name type="common">Dinoflagellate</name>
    <name type="synonym">Zooxanthella microadriatica</name>
    <dbReference type="NCBI Taxonomy" id="2951"/>
    <lineage>
        <taxon>Eukaryota</taxon>
        <taxon>Sar</taxon>
        <taxon>Alveolata</taxon>
        <taxon>Dinophyceae</taxon>
        <taxon>Suessiales</taxon>
        <taxon>Symbiodiniaceae</taxon>
        <taxon>Symbiodinium</taxon>
    </lineage>
</organism>
<dbReference type="AlphaFoldDB" id="A0A1Q9F4N8"/>
<name>A0A1Q9F4N8_SYMMI</name>
<dbReference type="Proteomes" id="UP000186817">
    <property type="component" value="Unassembled WGS sequence"/>
</dbReference>
<comment type="caution">
    <text evidence="1">The sequence shown here is derived from an EMBL/GenBank/DDBJ whole genome shotgun (WGS) entry which is preliminary data.</text>
</comment>
<proteinExistence type="predicted"/>
<protein>
    <submittedName>
        <fullName evidence="1">Uncharacterized protein</fullName>
    </submittedName>
</protein>
<dbReference type="EMBL" id="LSRX01000012">
    <property type="protein sequence ID" value="OLQ14653.1"/>
    <property type="molecule type" value="Genomic_DNA"/>
</dbReference>
<evidence type="ECO:0000313" key="2">
    <source>
        <dbReference type="Proteomes" id="UP000186817"/>
    </source>
</evidence>
<accession>A0A1Q9F4N8</accession>
<sequence length="107" mass="11826">MRVTGTLRFVEWLASSGRENPVQQLLQLHDLPLLASTGTSTMSALELASVAAIRCSRVHAALQHRLMMGRSCSLLSDRCVPGRSLQFIGSVRIEVHDKMARDQGPWI</sequence>